<evidence type="ECO:0000313" key="2">
    <source>
        <dbReference type="Proteomes" id="UP000256710"/>
    </source>
</evidence>
<name>A0ABY1VDN1_9BURK</name>
<organism evidence="1 2">
    <name type="scientific">Cupriavidus neocaledonicus</name>
    <dbReference type="NCBI Taxonomy" id="1040979"/>
    <lineage>
        <taxon>Bacteria</taxon>
        <taxon>Pseudomonadati</taxon>
        <taxon>Pseudomonadota</taxon>
        <taxon>Betaproteobacteria</taxon>
        <taxon>Burkholderiales</taxon>
        <taxon>Burkholderiaceae</taxon>
        <taxon>Cupriavidus</taxon>
    </lineage>
</organism>
<gene>
    <name evidence="1" type="ORF">CBM2605_U10035</name>
</gene>
<proteinExistence type="predicted"/>
<comment type="caution">
    <text evidence="1">The sequence shown here is derived from an EMBL/GenBank/DDBJ whole genome shotgun (WGS) entry which is preliminary data.</text>
</comment>
<dbReference type="EMBL" id="OFTC01000087">
    <property type="protein sequence ID" value="SOZ40914.1"/>
    <property type="molecule type" value="Genomic_DNA"/>
</dbReference>
<sequence>MCFGHTRPPEGSGACHPIVTAGPYEAIIALALEEVCPLPAVEGPAPAVRQGLLDGDS</sequence>
<keyword evidence="2" id="KW-1185">Reference proteome</keyword>
<accession>A0ABY1VDN1</accession>
<protein>
    <submittedName>
        <fullName evidence="1">Uncharacterized protein</fullName>
    </submittedName>
</protein>
<dbReference type="Proteomes" id="UP000256710">
    <property type="component" value="Unassembled WGS sequence"/>
</dbReference>
<reference evidence="1 2" key="1">
    <citation type="submission" date="2018-01" db="EMBL/GenBank/DDBJ databases">
        <authorList>
            <person name="Clerissi C."/>
        </authorList>
    </citation>
    <scope>NUCLEOTIDE SEQUENCE [LARGE SCALE GENOMIC DNA]</scope>
    <source>
        <strain evidence="1">Cupriavidus taiwanensis STM 6082</strain>
    </source>
</reference>
<evidence type="ECO:0000313" key="1">
    <source>
        <dbReference type="EMBL" id="SOZ40914.1"/>
    </source>
</evidence>